<feature type="domain" description="DUF218" evidence="1">
    <location>
        <begin position="1"/>
        <end position="61"/>
    </location>
</feature>
<name>A0ABW7TJN6_9NOCA</name>
<evidence type="ECO:0000313" key="2">
    <source>
        <dbReference type="EMBL" id="MFI1461252.1"/>
    </source>
</evidence>
<dbReference type="Proteomes" id="UP001611263">
    <property type="component" value="Unassembled WGS sequence"/>
</dbReference>
<evidence type="ECO:0000313" key="3">
    <source>
        <dbReference type="Proteomes" id="UP001611263"/>
    </source>
</evidence>
<keyword evidence="3" id="KW-1185">Reference proteome</keyword>
<dbReference type="InterPro" id="IPR003848">
    <property type="entry name" value="DUF218"/>
</dbReference>
<protein>
    <submittedName>
        <fullName evidence="2">ElyC/SanA/YdcF family protein</fullName>
    </submittedName>
</protein>
<dbReference type="GeneID" id="93509698"/>
<reference evidence="2 3" key="1">
    <citation type="submission" date="2024-10" db="EMBL/GenBank/DDBJ databases">
        <title>The Natural Products Discovery Center: Release of the First 8490 Sequenced Strains for Exploring Actinobacteria Biosynthetic Diversity.</title>
        <authorList>
            <person name="Kalkreuter E."/>
            <person name="Kautsar S.A."/>
            <person name="Yang D."/>
            <person name="Bader C.D."/>
            <person name="Teijaro C.N."/>
            <person name="Fluegel L."/>
            <person name="Davis C.M."/>
            <person name="Simpson J.R."/>
            <person name="Lauterbach L."/>
            <person name="Steele A.D."/>
            <person name="Gui C."/>
            <person name="Meng S."/>
            <person name="Li G."/>
            <person name="Viehrig K."/>
            <person name="Ye F."/>
            <person name="Su P."/>
            <person name="Kiefer A.F."/>
            <person name="Nichols A."/>
            <person name="Cepeda A.J."/>
            <person name="Yan W."/>
            <person name="Fan B."/>
            <person name="Jiang Y."/>
            <person name="Adhikari A."/>
            <person name="Zheng C.-J."/>
            <person name="Schuster L."/>
            <person name="Cowan T.M."/>
            <person name="Smanski M.J."/>
            <person name="Chevrette M.G."/>
            <person name="De Carvalho L.P.S."/>
            <person name="Shen B."/>
        </authorList>
    </citation>
    <scope>NUCLEOTIDE SEQUENCE [LARGE SCALE GENOMIC DNA]</scope>
    <source>
        <strain evidence="2 3">NPDC020568</strain>
    </source>
</reference>
<comment type="caution">
    <text evidence="2">The sequence shown here is derived from an EMBL/GenBank/DDBJ whole genome shotgun (WGS) entry which is preliminary data.</text>
</comment>
<dbReference type="Pfam" id="PF02698">
    <property type="entry name" value="DUF218"/>
    <property type="match status" value="1"/>
</dbReference>
<organism evidence="2 3">
    <name type="scientific">Nocardia carnea</name>
    <dbReference type="NCBI Taxonomy" id="37328"/>
    <lineage>
        <taxon>Bacteria</taxon>
        <taxon>Bacillati</taxon>
        <taxon>Actinomycetota</taxon>
        <taxon>Actinomycetes</taxon>
        <taxon>Mycobacteriales</taxon>
        <taxon>Nocardiaceae</taxon>
        <taxon>Nocardia</taxon>
    </lineage>
</organism>
<proteinExistence type="predicted"/>
<evidence type="ECO:0000259" key="1">
    <source>
        <dbReference type="Pfam" id="PF02698"/>
    </source>
</evidence>
<sequence>MADYAIDVRGYRGEPVLEEKSRSTWQNVAFAIPYLEDADRIKIVSLPVHAEKARRYLAQQRPDLAHRLTRGAEYRFGEWMPLKPLVTLYALTKHRFVTTRM</sequence>
<gene>
    <name evidence="2" type="ORF">ACH4WX_11090</name>
</gene>
<dbReference type="EMBL" id="JBIRUQ010000002">
    <property type="protein sequence ID" value="MFI1461252.1"/>
    <property type="molecule type" value="Genomic_DNA"/>
</dbReference>
<dbReference type="RefSeq" id="WP_051158341.1">
    <property type="nucleotide sequence ID" value="NZ_JBIRUQ010000002.1"/>
</dbReference>
<accession>A0ABW7TJN6</accession>